<dbReference type="PANTHER" id="PTHR44145:SF3">
    <property type="entry name" value="DNAJ HOMOLOG SUBFAMILY A MEMBER 3, MITOCHONDRIAL"/>
    <property type="match status" value="1"/>
</dbReference>
<sequence length="92" mass="11394">MRYKDFEKALETLNIMTRITHADLKNQYQRLSKQYHPDMPDGSNEKFREINEAYKIIQTYMKNYRFSLDEEEFHRQNPFSNRPDDWFKSFNC</sequence>
<dbReference type="HOGENOM" id="CLU_177536_0_0_7"/>
<dbReference type="PATRIC" id="fig|929558.5.peg.1612"/>
<feature type="domain" description="J" evidence="2">
    <location>
        <begin position="8"/>
        <end position="72"/>
    </location>
</feature>
<evidence type="ECO:0000313" key="3">
    <source>
        <dbReference type="EMBL" id="EHP30145.1"/>
    </source>
</evidence>
<dbReference type="Proteomes" id="UP000006431">
    <property type="component" value="Unassembled WGS sequence"/>
</dbReference>
<dbReference type="InterPro" id="IPR001623">
    <property type="entry name" value="DnaJ_domain"/>
</dbReference>
<evidence type="ECO:0000313" key="4">
    <source>
        <dbReference type="Proteomes" id="UP000006431"/>
    </source>
</evidence>
<dbReference type="SMART" id="SM00271">
    <property type="entry name" value="DnaJ"/>
    <property type="match status" value="1"/>
</dbReference>
<name>B6BHZ3_SULGG</name>
<dbReference type="InterPro" id="IPR051938">
    <property type="entry name" value="Apopto_cytoskel_mod"/>
</dbReference>
<comment type="caution">
    <text evidence="3">The sequence shown here is derived from an EMBL/GenBank/DDBJ whole genome shotgun (WGS) entry which is preliminary data.</text>
</comment>
<dbReference type="PANTHER" id="PTHR44145">
    <property type="entry name" value="DNAJ HOMOLOG SUBFAMILY A MEMBER 3, MITOCHONDRIAL"/>
    <property type="match status" value="1"/>
</dbReference>
<proteinExistence type="predicted"/>
<accession>B6BHZ3</accession>
<dbReference type="OrthoDB" id="5244113at2"/>
<keyword evidence="1" id="KW-0143">Chaperone</keyword>
<dbReference type="InterPro" id="IPR036869">
    <property type="entry name" value="J_dom_sf"/>
</dbReference>
<dbReference type="CDD" id="cd06257">
    <property type="entry name" value="DnaJ"/>
    <property type="match status" value="1"/>
</dbReference>
<dbReference type="Gene3D" id="1.10.287.110">
    <property type="entry name" value="DnaJ domain"/>
    <property type="match status" value="1"/>
</dbReference>
<organism evidence="3 4">
    <name type="scientific">Sulfurimonas gotlandica (strain DSM 19862 / JCM 16533 / GD1)</name>
    <dbReference type="NCBI Taxonomy" id="929558"/>
    <lineage>
        <taxon>Bacteria</taxon>
        <taxon>Pseudomonadati</taxon>
        <taxon>Campylobacterota</taxon>
        <taxon>Epsilonproteobacteria</taxon>
        <taxon>Campylobacterales</taxon>
        <taxon>Sulfurimonadaceae</taxon>
        <taxon>Sulfurimonas</taxon>
    </lineage>
</organism>
<evidence type="ECO:0000256" key="1">
    <source>
        <dbReference type="ARBA" id="ARBA00023186"/>
    </source>
</evidence>
<keyword evidence="4" id="KW-1185">Reference proteome</keyword>
<reference evidence="3 4" key="1">
    <citation type="journal article" date="2012" name="Proc. Natl. Acad. Sci. U.S.A.">
        <title>Genome and physiology of a model Epsilonproteobacterium responsible for sulfide detoxification in marine oxygen depletion zones.</title>
        <authorList>
            <person name="Grote J."/>
            <person name="Schott T."/>
            <person name="Bruckner C.G."/>
            <person name="Glockner F.O."/>
            <person name="Jost G."/>
            <person name="Teeling H."/>
            <person name="Labrenz M."/>
            <person name="Jurgens K."/>
        </authorList>
    </citation>
    <scope>NUCLEOTIDE SEQUENCE [LARGE SCALE GENOMIC DNA]</scope>
    <source>
        <strain evidence="3 4">GD1</strain>
    </source>
</reference>
<accession>H1FUJ3</accession>
<dbReference type="STRING" id="929558.SMGD1_1621"/>
<evidence type="ECO:0000259" key="2">
    <source>
        <dbReference type="PROSITE" id="PS50076"/>
    </source>
</evidence>
<dbReference type="Pfam" id="PF00226">
    <property type="entry name" value="DnaJ"/>
    <property type="match status" value="1"/>
</dbReference>
<gene>
    <name evidence="3" type="ORF">SMGD1_1621</name>
</gene>
<dbReference type="PROSITE" id="PS50076">
    <property type="entry name" value="DNAJ_2"/>
    <property type="match status" value="1"/>
</dbReference>
<dbReference type="RefSeq" id="WP_008336369.1">
    <property type="nucleotide sequence ID" value="NZ_AFRZ01000001.1"/>
</dbReference>
<protein>
    <submittedName>
        <fullName evidence="3">Protein containing DnaJ N-terminal domain</fullName>
    </submittedName>
</protein>
<dbReference type="eggNOG" id="COG0484">
    <property type="taxonomic scope" value="Bacteria"/>
</dbReference>
<dbReference type="EMBL" id="AFRZ01000001">
    <property type="protein sequence ID" value="EHP30145.1"/>
    <property type="molecule type" value="Genomic_DNA"/>
</dbReference>
<dbReference type="SUPFAM" id="SSF46565">
    <property type="entry name" value="Chaperone J-domain"/>
    <property type="match status" value="1"/>
</dbReference>
<dbReference type="AlphaFoldDB" id="B6BHZ3"/>